<evidence type="ECO:0000313" key="4">
    <source>
        <dbReference type="Proteomes" id="UP000286341"/>
    </source>
</evidence>
<evidence type="ECO:0000313" key="3">
    <source>
        <dbReference type="EMBL" id="RHA13041.1"/>
    </source>
</evidence>
<dbReference type="PANTHER" id="PTHR45766:SF6">
    <property type="entry name" value="SWI_SNF-RELATED MATRIX-ASSOCIATED ACTIN-DEPENDENT REGULATOR OF CHROMATIN SUBFAMILY A-LIKE PROTEIN 1"/>
    <property type="match status" value="1"/>
</dbReference>
<dbReference type="PANTHER" id="PTHR45766">
    <property type="entry name" value="DNA ANNEALING HELICASE AND ENDONUCLEASE ZRANB3 FAMILY MEMBER"/>
    <property type="match status" value="1"/>
</dbReference>
<keyword evidence="3" id="KW-0347">Helicase</keyword>
<sequence>MNDLHFMPHQEEALNRTEQFNRCAYYLDMGLGKTFVGAEKMYLLNNSVNLVICQKSKIDDWVQHFKDYYPSDRVMNLTKKSEAINFRTLVDTKELYKMDIQIVGVINYETAFRRDWLLNLQGFTLMLDESSLITNETAKRSKFILKMKPESVILLSGTPTAGKYERLWSQVQLLGWNITKKAFYNSYVVTEWVENGDGFKREVITGYKHTEHLKKKLASYGCIFMKTSEVLELPEQTEQKIFFKSTQAYKYFTKNSYLLFDTLNYCKFDDSDSENENPCIELVGDNSLTKMLYARQLCGQYHKEKLQGLRDLVESTEDRLIVFYNFTAELDTMQRVLNDLNRPYSVVNGQKKDLTAYENADDSITFIQYQAGAMGGNYQKANKIIYYTLPLGKGSCDLWEQSKKRIHRIGQAKPCFYYYLLVKGTVEEKNLAALKEGKELTDELFKDT</sequence>
<dbReference type="GO" id="GO:0016787">
    <property type="term" value="F:hydrolase activity"/>
    <property type="evidence" value="ECO:0007669"/>
    <property type="project" value="UniProtKB-KW"/>
</dbReference>
<dbReference type="GO" id="GO:0005524">
    <property type="term" value="F:ATP binding"/>
    <property type="evidence" value="ECO:0007669"/>
    <property type="project" value="InterPro"/>
</dbReference>
<evidence type="ECO:0000259" key="2">
    <source>
        <dbReference type="PROSITE" id="PS51192"/>
    </source>
</evidence>
<protein>
    <submittedName>
        <fullName evidence="3">ATP-dependent helicase</fullName>
    </submittedName>
</protein>
<dbReference type="GO" id="GO:0031297">
    <property type="term" value="P:replication fork processing"/>
    <property type="evidence" value="ECO:0007669"/>
    <property type="project" value="TreeGrafter"/>
</dbReference>
<dbReference type="InterPro" id="IPR027417">
    <property type="entry name" value="P-loop_NTPase"/>
</dbReference>
<keyword evidence="3" id="KW-0547">Nucleotide-binding</keyword>
<proteinExistence type="predicted"/>
<dbReference type="Gene3D" id="3.40.50.10810">
    <property type="entry name" value="Tandem AAA-ATPase domain"/>
    <property type="match status" value="1"/>
</dbReference>
<dbReference type="GO" id="GO:0004386">
    <property type="term" value="F:helicase activity"/>
    <property type="evidence" value="ECO:0007669"/>
    <property type="project" value="UniProtKB-KW"/>
</dbReference>
<dbReference type="EMBL" id="QSFB01000011">
    <property type="protein sequence ID" value="RHA13041.1"/>
    <property type="molecule type" value="Genomic_DNA"/>
</dbReference>
<dbReference type="SUPFAM" id="SSF52540">
    <property type="entry name" value="P-loop containing nucleoside triphosphate hydrolases"/>
    <property type="match status" value="2"/>
</dbReference>
<keyword evidence="3" id="KW-0067">ATP-binding</keyword>
<dbReference type="Pfam" id="PF00176">
    <property type="entry name" value="SNF2-rel_dom"/>
    <property type="match status" value="1"/>
</dbReference>
<dbReference type="InterPro" id="IPR000330">
    <property type="entry name" value="SNF2_N"/>
</dbReference>
<keyword evidence="1" id="KW-0378">Hydrolase</keyword>
<dbReference type="InterPro" id="IPR049730">
    <property type="entry name" value="SNF2/RAD54-like_C"/>
</dbReference>
<gene>
    <name evidence="3" type="ORF">DW948_08930</name>
</gene>
<comment type="caution">
    <text evidence="3">The sequence shown here is derived from an EMBL/GenBank/DDBJ whole genome shotgun (WGS) entry which is preliminary data.</text>
</comment>
<dbReference type="InterPro" id="IPR038718">
    <property type="entry name" value="SNF2-like_sf"/>
</dbReference>
<dbReference type="AlphaFoldDB" id="A0A413QWF7"/>
<organism evidence="3 4">
    <name type="scientific">Agathobacter rectalis</name>
    <dbReference type="NCBI Taxonomy" id="39491"/>
    <lineage>
        <taxon>Bacteria</taxon>
        <taxon>Bacillati</taxon>
        <taxon>Bacillota</taxon>
        <taxon>Clostridia</taxon>
        <taxon>Lachnospirales</taxon>
        <taxon>Lachnospiraceae</taxon>
        <taxon>Agathobacter</taxon>
    </lineage>
</organism>
<evidence type="ECO:0000256" key="1">
    <source>
        <dbReference type="ARBA" id="ARBA00022801"/>
    </source>
</evidence>
<name>A0A413QWF7_9FIRM</name>
<dbReference type="CDD" id="cd18793">
    <property type="entry name" value="SF2_C_SNF"/>
    <property type="match status" value="1"/>
</dbReference>
<accession>A0A413QWF7</accession>
<dbReference type="PROSITE" id="PS51192">
    <property type="entry name" value="HELICASE_ATP_BIND_1"/>
    <property type="match status" value="1"/>
</dbReference>
<reference evidence="3 4" key="1">
    <citation type="submission" date="2018-08" db="EMBL/GenBank/DDBJ databases">
        <title>A genome reference for cultivated species of the human gut microbiota.</title>
        <authorList>
            <person name="Zou Y."/>
            <person name="Xue W."/>
            <person name="Luo G."/>
        </authorList>
    </citation>
    <scope>NUCLEOTIDE SEQUENCE [LARGE SCALE GENOMIC DNA]</scope>
    <source>
        <strain evidence="3 4">AM44-1AT</strain>
    </source>
</reference>
<dbReference type="GO" id="GO:0006281">
    <property type="term" value="P:DNA repair"/>
    <property type="evidence" value="ECO:0007669"/>
    <property type="project" value="TreeGrafter"/>
</dbReference>
<dbReference type="InterPro" id="IPR014001">
    <property type="entry name" value="Helicase_ATP-bd"/>
</dbReference>
<dbReference type="Proteomes" id="UP000286341">
    <property type="component" value="Unassembled WGS sequence"/>
</dbReference>
<dbReference type="Gene3D" id="3.40.50.300">
    <property type="entry name" value="P-loop containing nucleotide triphosphate hydrolases"/>
    <property type="match status" value="1"/>
</dbReference>
<dbReference type="RefSeq" id="WP_118342657.1">
    <property type="nucleotide sequence ID" value="NZ_QSEY01000022.1"/>
</dbReference>
<feature type="domain" description="Helicase ATP-binding" evidence="2">
    <location>
        <begin position="14"/>
        <end position="177"/>
    </location>
</feature>